<keyword evidence="2" id="KW-1185">Reference proteome</keyword>
<gene>
    <name evidence="1" type="ORF">HAX54_020060</name>
</gene>
<dbReference type="EMBL" id="JACEIK010002426">
    <property type="protein sequence ID" value="MCD9561099.1"/>
    <property type="molecule type" value="Genomic_DNA"/>
</dbReference>
<reference evidence="1 2" key="1">
    <citation type="journal article" date="2021" name="BMC Genomics">
        <title>Datura genome reveals duplications of psychoactive alkaloid biosynthetic genes and high mutation rate following tissue culture.</title>
        <authorList>
            <person name="Rajewski A."/>
            <person name="Carter-House D."/>
            <person name="Stajich J."/>
            <person name="Litt A."/>
        </authorList>
    </citation>
    <scope>NUCLEOTIDE SEQUENCE [LARGE SCALE GENOMIC DNA]</scope>
    <source>
        <strain evidence="1">AR-01</strain>
    </source>
</reference>
<evidence type="ECO:0000313" key="2">
    <source>
        <dbReference type="Proteomes" id="UP000823775"/>
    </source>
</evidence>
<proteinExistence type="predicted"/>
<comment type="caution">
    <text evidence="1">The sequence shown here is derived from an EMBL/GenBank/DDBJ whole genome shotgun (WGS) entry which is preliminary data.</text>
</comment>
<feature type="non-terminal residue" evidence="1">
    <location>
        <position position="1"/>
    </location>
</feature>
<evidence type="ECO:0000313" key="1">
    <source>
        <dbReference type="EMBL" id="MCD9561099.1"/>
    </source>
</evidence>
<accession>A0ABS8UQC7</accession>
<name>A0ABS8UQC7_DATST</name>
<sequence length="72" mass="8027">GISVGANDGHLGRDTEGLSMLEHESEKLSMEQARAKKPNVLVIRKVDQIKTTKLELKEAKARTVQMRKRSSP</sequence>
<protein>
    <submittedName>
        <fullName evidence="1">Uncharacterized protein</fullName>
    </submittedName>
</protein>
<organism evidence="1 2">
    <name type="scientific">Datura stramonium</name>
    <name type="common">Jimsonweed</name>
    <name type="synonym">Common thornapple</name>
    <dbReference type="NCBI Taxonomy" id="4076"/>
    <lineage>
        <taxon>Eukaryota</taxon>
        <taxon>Viridiplantae</taxon>
        <taxon>Streptophyta</taxon>
        <taxon>Embryophyta</taxon>
        <taxon>Tracheophyta</taxon>
        <taxon>Spermatophyta</taxon>
        <taxon>Magnoliopsida</taxon>
        <taxon>eudicotyledons</taxon>
        <taxon>Gunneridae</taxon>
        <taxon>Pentapetalae</taxon>
        <taxon>asterids</taxon>
        <taxon>lamiids</taxon>
        <taxon>Solanales</taxon>
        <taxon>Solanaceae</taxon>
        <taxon>Solanoideae</taxon>
        <taxon>Datureae</taxon>
        <taxon>Datura</taxon>
    </lineage>
</organism>
<dbReference type="Proteomes" id="UP000823775">
    <property type="component" value="Unassembled WGS sequence"/>
</dbReference>